<sequence>MKAYIQANKNGEFYNVNAFIANEGFTSLGWETIKFSDIAEIKENNPEDLVVGGIGNVRKRLEFLGVERNQGEIDYPTSLSRYFGRKIWTTTTQELFENKQNWNVFIKPKDMTKKFAGTVVREYKDFIGLVEENVDTTIWCSEVVDFATEWRCFIRYGQILDIRYYKGAWDSKLDLNIIKNAVSDFIDAPAAYGMDFGIDQEGNMKLVEINDGHSLGSYGISPLNYAKFLSARWSELTGTTDYLRSL</sequence>
<feature type="domain" description="ATP-grasp" evidence="1">
    <location>
        <begin position="82"/>
        <end position="227"/>
    </location>
</feature>
<dbReference type="SUPFAM" id="SSF56059">
    <property type="entry name" value="Glutathione synthetase ATP-binding domain-like"/>
    <property type="match status" value="1"/>
</dbReference>
<dbReference type="AlphaFoldDB" id="A0A1B2DSU4"/>
<proteinExistence type="predicted"/>
<gene>
    <name evidence="2" type="ORF">BBD42_16310</name>
</gene>
<protein>
    <recommendedName>
        <fullName evidence="1">ATP-grasp domain-containing protein</fullName>
    </recommendedName>
</protein>
<evidence type="ECO:0000313" key="2">
    <source>
        <dbReference type="EMBL" id="ANY70771.1"/>
    </source>
</evidence>
<dbReference type="InterPro" id="IPR041261">
    <property type="entry name" value="R2K_2"/>
</dbReference>
<evidence type="ECO:0000259" key="1">
    <source>
        <dbReference type="Pfam" id="PF18299"/>
    </source>
</evidence>
<accession>A0A1B2DSU4</accession>
<dbReference type="Pfam" id="PF18299">
    <property type="entry name" value="R2K_2"/>
    <property type="match status" value="1"/>
</dbReference>
<name>A0A1B2DSU4_9BACL</name>
<organism evidence="2">
    <name type="scientific">Paenibacillus sp. BIHB 4019</name>
    <dbReference type="NCBI Taxonomy" id="1870819"/>
    <lineage>
        <taxon>Bacteria</taxon>
        <taxon>Bacillati</taxon>
        <taxon>Bacillota</taxon>
        <taxon>Bacilli</taxon>
        <taxon>Bacillales</taxon>
        <taxon>Paenibacillaceae</taxon>
        <taxon>Paenibacillus</taxon>
    </lineage>
</organism>
<reference evidence="2" key="1">
    <citation type="submission" date="2016-08" db="EMBL/GenBank/DDBJ databases">
        <title>Complete Genome Seqeunce of Paenibacillus sp. BIHB 4019 from tea rhizoplane.</title>
        <authorList>
            <person name="Thakur R."/>
            <person name="Swarnkar M.K."/>
            <person name="Gulati A."/>
        </authorList>
    </citation>
    <scope>NUCLEOTIDE SEQUENCE [LARGE SCALE GENOMIC DNA]</scope>
    <source>
        <strain evidence="2">BIHB4019</strain>
    </source>
</reference>
<dbReference type="EMBL" id="CP016808">
    <property type="protein sequence ID" value="ANY70771.1"/>
    <property type="molecule type" value="Genomic_DNA"/>
</dbReference>